<dbReference type="RefSeq" id="WP_023190055.1">
    <property type="nucleotide sequence ID" value="NC_022599.1"/>
</dbReference>
<dbReference type="AlphaFoldDB" id="U5NZG6"/>
<name>U5NZG6_9MICC</name>
<sequence length="65" mass="7123">MATTPTLPTKLGQIITDVQLHTGVHYSRLIRTGPDHFCLGPNAVNTEWIAAFTYNGARHVIPTHA</sequence>
<keyword evidence="1" id="KW-0614">Plasmid</keyword>
<proteinExistence type="predicted"/>
<reference evidence="1" key="1">
    <citation type="journal article" date="2013" name="Genome Announc.">
        <title>First complete sequence of a giant linear plasmid from a micrococcus strain isolated from an extremely high-altitude lake.</title>
        <authorList>
            <person name="Dib J.R."/>
            <person name="Schuldes J."/>
            <person name="Thurmer A."/>
            <person name="Farias M.E."/>
            <person name="Daniel R."/>
            <person name="Meinhardt F."/>
        </authorList>
    </citation>
    <scope>NUCLEOTIDE SEQUENCE</scope>
    <source>
        <strain evidence="1">V7</strain>
        <plasmid evidence="1">pLMV7</plasmid>
    </source>
</reference>
<organism evidence="1">
    <name type="scientific">Micrococcus sp. V7</name>
    <dbReference type="NCBI Taxonomy" id="404582"/>
    <lineage>
        <taxon>Bacteria</taxon>
        <taxon>Bacillati</taxon>
        <taxon>Actinomycetota</taxon>
        <taxon>Actinomycetes</taxon>
        <taxon>Micrococcales</taxon>
        <taxon>Micrococcaceae</taxon>
        <taxon>Micrococcus</taxon>
    </lineage>
</organism>
<gene>
    <name evidence="1" type="ORF">LMV7_p00120</name>
</gene>
<dbReference type="EMBL" id="KF577591">
    <property type="protein sequence ID" value="AGY35434.1"/>
    <property type="molecule type" value="Genomic_DNA"/>
</dbReference>
<protein>
    <submittedName>
        <fullName evidence="1">Uncharacterized protein</fullName>
    </submittedName>
</protein>
<evidence type="ECO:0000313" key="1">
    <source>
        <dbReference type="EMBL" id="AGY35434.1"/>
    </source>
</evidence>
<accession>U5NZG6</accession>
<geneLocation type="plasmid" evidence="1">
    <name>pLMV7</name>
</geneLocation>